<evidence type="ECO:0000313" key="17">
    <source>
        <dbReference type="RefSeq" id="XP_022252720.1"/>
    </source>
</evidence>
<accession>A0ABM1TA14</accession>
<dbReference type="Gene3D" id="3.50.40.10">
    <property type="entry name" value="Phenylalanyl-trna Synthetase, Chain B, domain 3"/>
    <property type="match status" value="1"/>
</dbReference>
<evidence type="ECO:0000313" key="16">
    <source>
        <dbReference type="Proteomes" id="UP000694941"/>
    </source>
</evidence>
<dbReference type="Gene3D" id="3.30.930.10">
    <property type="entry name" value="Bira Bifunctional Protein, Domain 2"/>
    <property type="match status" value="1"/>
</dbReference>
<name>A0ABM1TA14_LIMPO</name>
<keyword evidence="13" id="KW-0030">Aminoacyl-tRNA synthetase</keyword>
<comment type="cofactor">
    <cofactor evidence="1">
        <name>Mg(2+)</name>
        <dbReference type="ChEBI" id="CHEBI:18420"/>
    </cofactor>
</comment>
<evidence type="ECO:0000256" key="7">
    <source>
        <dbReference type="ARBA" id="ARBA00022598"/>
    </source>
</evidence>
<dbReference type="PROSITE" id="PS51483">
    <property type="entry name" value="B5"/>
    <property type="match status" value="1"/>
</dbReference>
<evidence type="ECO:0000256" key="11">
    <source>
        <dbReference type="ARBA" id="ARBA00022842"/>
    </source>
</evidence>
<evidence type="ECO:0000256" key="2">
    <source>
        <dbReference type="ARBA" id="ARBA00004496"/>
    </source>
</evidence>
<dbReference type="SUPFAM" id="SSF56037">
    <property type="entry name" value="PheT/TilS domain"/>
    <property type="match status" value="1"/>
</dbReference>
<dbReference type="Pfam" id="PF17759">
    <property type="entry name" value="tRNA_synthFbeta"/>
    <property type="match status" value="1"/>
</dbReference>
<comment type="similarity">
    <text evidence="3">Belongs to the phenylalanyl-tRNA synthetase beta subunit family. Type 2 subfamily.</text>
</comment>
<protein>
    <recommendedName>
        <fullName evidence="5">Phenylalanine--tRNA ligase beta subunit</fullName>
        <ecNumber evidence="4">6.1.1.20</ecNumber>
    </recommendedName>
    <alternativeName>
        <fullName evidence="14">Phenylalanyl-tRNA synthetase beta subunit</fullName>
    </alternativeName>
</protein>
<dbReference type="PANTHER" id="PTHR10947">
    <property type="entry name" value="PHENYLALANYL-TRNA SYNTHETASE BETA CHAIN AND LEUCINE-RICH REPEAT-CONTAINING PROTEIN 47"/>
    <property type="match status" value="1"/>
</dbReference>
<keyword evidence="16" id="KW-1185">Reference proteome</keyword>
<dbReference type="Pfam" id="PF03483">
    <property type="entry name" value="B3_4"/>
    <property type="match status" value="1"/>
</dbReference>
<keyword evidence="6" id="KW-0963">Cytoplasm</keyword>
<evidence type="ECO:0000259" key="15">
    <source>
        <dbReference type="PROSITE" id="PS51483"/>
    </source>
</evidence>
<proteinExistence type="inferred from homology"/>
<evidence type="ECO:0000256" key="3">
    <source>
        <dbReference type="ARBA" id="ARBA00007438"/>
    </source>
</evidence>
<keyword evidence="8" id="KW-0479">Metal-binding</keyword>
<dbReference type="InterPro" id="IPR004531">
    <property type="entry name" value="Phe-tRNA-synth_IIc_bsu_arc_euk"/>
</dbReference>
<dbReference type="Pfam" id="PF03484">
    <property type="entry name" value="B5"/>
    <property type="match status" value="1"/>
</dbReference>
<keyword evidence="9" id="KW-0547">Nucleotide-binding</keyword>
<evidence type="ECO:0000256" key="5">
    <source>
        <dbReference type="ARBA" id="ARBA00017032"/>
    </source>
</evidence>
<dbReference type="NCBIfam" id="TIGR00471">
    <property type="entry name" value="pheT_arch"/>
    <property type="match status" value="1"/>
</dbReference>
<evidence type="ECO:0000256" key="4">
    <source>
        <dbReference type="ARBA" id="ARBA00012814"/>
    </source>
</evidence>
<dbReference type="GeneID" id="106468660"/>
<keyword evidence="12" id="KW-0648">Protein biosynthesis</keyword>
<dbReference type="Pfam" id="PF18262">
    <property type="entry name" value="PhetRS_B1"/>
    <property type="match status" value="1"/>
</dbReference>
<dbReference type="InterPro" id="IPR020825">
    <property type="entry name" value="Phe-tRNA_synthase-like_B3/B4"/>
</dbReference>
<dbReference type="InterPro" id="IPR040659">
    <property type="entry name" value="PhetRS_B1"/>
</dbReference>
<dbReference type="Proteomes" id="UP000694941">
    <property type="component" value="Unplaced"/>
</dbReference>
<evidence type="ECO:0000256" key="8">
    <source>
        <dbReference type="ARBA" id="ARBA00022723"/>
    </source>
</evidence>
<gene>
    <name evidence="17" type="primary">LOC106468660</name>
</gene>
<dbReference type="InterPro" id="IPR005147">
    <property type="entry name" value="tRNA_synthase_B5-dom"/>
</dbReference>
<keyword evidence="10" id="KW-0067">ATP-binding</keyword>
<evidence type="ECO:0000256" key="6">
    <source>
        <dbReference type="ARBA" id="ARBA00022490"/>
    </source>
</evidence>
<reference evidence="17" key="1">
    <citation type="submission" date="2025-08" db="UniProtKB">
        <authorList>
            <consortium name="RefSeq"/>
        </authorList>
    </citation>
    <scope>IDENTIFICATION</scope>
    <source>
        <tissue evidence="17">Muscle</tissue>
    </source>
</reference>
<evidence type="ECO:0000256" key="10">
    <source>
        <dbReference type="ARBA" id="ARBA00022840"/>
    </source>
</evidence>
<dbReference type="InterPro" id="IPR045864">
    <property type="entry name" value="aa-tRNA-synth_II/BPL/LPL"/>
</dbReference>
<evidence type="ECO:0000256" key="13">
    <source>
        <dbReference type="ARBA" id="ARBA00023146"/>
    </source>
</evidence>
<organism evidence="16 17">
    <name type="scientific">Limulus polyphemus</name>
    <name type="common">Atlantic horseshoe crab</name>
    <dbReference type="NCBI Taxonomy" id="6850"/>
    <lineage>
        <taxon>Eukaryota</taxon>
        <taxon>Metazoa</taxon>
        <taxon>Ecdysozoa</taxon>
        <taxon>Arthropoda</taxon>
        <taxon>Chelicerata</taxon>
        <taxon>Merostomata</taxon>
        <taxon>Xiphosura</taxon>
        <taxon>Limulidae</taxon>
        <taxon>Limulus</taxon>
    </lineage>
</organism>
<keyword evidence="7" id="KW-0436">Ligase</keyword>
<keyword evidence="11" id="KW-0460">Magnesium</keyword>
<dbReference type="SUPFAM" id="SSF55681">
    <property type="entry name" value="Class II aaRS and biotin synthetases"/>
    <property type="match status" value="1"/>
</dbReference>
<sequence>MISKEQGEEKSEGASEDIIYRIEIPANRYDLLCLEGLARALLIFQGKMKIPHYKAVTPASRHTQKILVKPATAQVRPYVVGAVLRDITFTRDNYKSFIDLQDKLHQNLCRRRALVAIGTHDLDTLTGPFTYDAQVPKEIRFKPLNEMKEYTAEELMELYSTDSHLKPYLQIIKDKPVYPVIYDQNRVVLSMPPIINGDHSKITLETKNVLIECTAVDLYKAKVVLDTLVCMFSQYCKEPFTVERVEVTQANGRKSVYPELIYQQAVVSVSEINKSLGIDESSASVVELLNKMSIHSTIVEGKKGGQTSKISVAVPPTRHDIIHPCDIMEDVAIAYGYNNIKMSIPHTVTIAEQCPLNKLTDQLRVELSQSGFTEALTFTLCSKEDISDKLRRTNGTSEAVHIANPKTIEFQVARTTLMSGLLKTLQANKKMPLPLKLFEISDVVLKDNTRDVGARNERRLCAVNYNKSPGFEIIHGLLDRIMQLLEISYGKEKEGYFIRTAEDPAFFPGRCADVVVRGKAIGKLGVLHPEVVTAFDLSLPCAVLEINIQPFL</sequence>
<feature type="domain" description="B5" evidence="15">
    <location>
        <begin position="260"/>
        <end position="342"/>
    </location>
</feature>
<dbReference type="PANTHER" id="PTHR10947:SF0">
    <property type="entry name" value="PHENYLALANINE--TRNA LIGASE BETA SUBUNIT"/>
    <property type="match status" value="1"/>
</dbReference>
<dbReference type="CDD" id="cd00769">
    <property type="entry name" value="PheRS_beta_core"/>
    <property type="match status" value="1"/>
</dbReference>
<evidence type="ECO:0000256" key="14">
    <source>
        <dbReference type="ARBA" id="ARBA00033189"/>
    </source>
</evidence>
<dbReference type="SUPFAM" id="SSF46955">
    <property type="entry name" value="Putative DNA-binding domain"/>
    <property type="match status" value="1"/>
</dbReference>
<dbReference type="SMART" id="SM00874">
    <property type="entry name" value="B5"/>
    <property type="match status" value="1"/>
</dbReference>
<dbReference type="Gene3D" id="3.30.56.10">
    <property type="match status" value="2"/>
</dbReference>
<dbReference type="InterPro" id="IPR041616">
    <property type="entry name" value="PheRS_beta_core"/>
</dbReference>
<evidence type="ECO:0000256" key="12">
    <source>
        <dbReference type="ARBA" id="ARBA00022917"/>
    </source>
</evidence>
<dbReference type="EC" id="6.1.1.20" evidence="4"/>
<dbReference type="InterPro" id="IPR009061">
    <property type="entry name" value="DNA-bd_dom_put_sf"/>
</dbReference>
<evidence type="ECO:0000256" key="1">
    <source>
        <dbReference type="ARBA" id="ARBA00001946"/>
    </source>
</evidence>
<dbReference type="RefSeq" id="XP_022252720.1">
    <property type="nucleotide sequence ID" value="XM_022397012.1"/>
</dbReference>
<dbReference type="InterPro" id="IPR045060">
    <property type="entry name" value="Phe-tRNA-ligase_IIc_bsu"/>
</dbReference>
<evidence type="ECO:0000256" key="9">
    <source>
        <dbReference type="ARBA" id="ARBA00022741"/>
    </source>
</evidence>
<dbReference type="InterPro" id="IPR005146">
    <property type="entry name" value="B3/B4_tRNA-bd"/>
</dbReference>
<dbReference type="SMART" id="SM00873">
    <property type="entry name" value="B3_4"/>
    <property type="match status" value="1"/>
</dbReference>
<comment type="subcellular location">
    <subcellularLocation>
        <location evidence="2">Cytoplasm</location>
    </subcellularLocation>
</comment>